<dbReference type="RefSeq" id="WP_326837173.1">
    <property type="nucleotide sequence ID" value="NZ_CP142149.1"/>
</dbReference>
<organism evidence="1 2">
    <name type="scientific">Amycolatopsis rhabdoformis</name>
    <dbReference type="NCBI Taxonomy" id="1448059"/>
    <lineage>
        <taxon>Bacteria</taxon>
        <taxon>Bacillati</taxon>
        <taxon>Actinomycetota</taxon>
        <taxon>Actinomycetes</taxon>
        <taxon>Pseudonocardiales</taxon>
        <taxon>Pseudonocardiaceae</taxon>
        <taxon>Amycolatopsis</taxon>
    </lineage>
</organism>
<dbReference type="SUPFAM" id="SSF109854">
    <property type="entry name" value="DinB/YfiT-like putative metalloenzymes"/>
    <property type="match status" value="1"/>
</dbReference>
<dbReference type="Proteomes" id="UP001330812">
    <property type="component" value="Chromosome"/>
</dbReference>
<name>A0ABZ1IKW0_9PSEU</name>
<keyword evidence="2" id="KW-1185">Reference proteome</keyword>
<dbReference type="Gene3D" id="1.20.120.450">
    <property type="entry name" value="dinb family like domain"/>
    <property type="match status" value="1"/>
</dbReference>
<evidence type="ECO:0000313" key="1">
    <source>
        <dbReference type="EMBL" id="WSE34367.1"/>
    </source>
</evidence>
<dbReference type="InterPro" id="IPR034660">
    <property type="entry name" value="DinB/YfiT-like"/>
</dbReference>
<evidence type="ECO:0000313" key="2">
    <source>
        <dbReference type="Proteomes" id="UP001330812"/>
    </source>
</evidence>
<dbReference type="EMBL" id="CP142149">
    <property type="protein sequence ID" value="WSE34367.1"/>
    <property type="molecule type" value="Genomic_DNA"/>
</dbReference>
<proteinExistence type="predicted"/>
<gene>
    <name evidence="1" type="ORF">VSH64_20115</name>
</gene>
<sequence length="175" mass="19849">MTTPPAKSAPPERLDPPMDADERTQLTMFLDYLRASVVWKCSGLTDEQARRRLVPSELTTISGLLGHLALVENWWFRVVLDGQPDEWAEALAQDPDAEFRVALTTPIEQLIAGYEAEVALSREIVAAREFTDTVRYKDREDLNVRWVVTHLIEETARHLGHLDLLRELTDGLTGE</sequence>
<accession>A0ABZ1IKW0</accession>
<dbReference type="InterPro" id="IPR007061">
    <property type="entry name" value="MST-like"/>
</dbReference>
<protein>
    <submittedName>
        <fullName evidence="1">DinB family protein</fullName>
    </submittedName>
</protein>
<dbReference type="Pfam" id="PF04978">
    <property type="entry name" value="MST"/>
    <property type="match status" value="1"/>
</dbReference>
<reference evidence="1 2" key="1">
    <citation type="journal article" date="2015" name="Int. J. Syst. Evol. Microbiol.">
        <title>Amycolatopsis rhabdoformis sp. nov., an actinomycete isolated from a tropical forest soil.</title>
        <authorList>
            <person name="Souza W.R."/>
            <person name="Silva R.E."/>
            <person name="Goodfellow M."/>
            <person name="Busarakam K."/>
            <person name="Figueiro F.S."/>
            <person name="Ferreira D."/>
            <person name="Rodrigues-Filho E."/>
            <person name="Moraes L.A.B."/>
            <person name="Zucchi T.D."/>
        </authorList>
    </citation>
    <scope>NUCLEOTIDE SEQUENCE [LARGE SCALE GENOMIC DNA]</scope>
    <source>
        <strain evidence="1 2">NCIMB 14900</strain>
    </source>
</reference>